<dbReference type="PANTHER" id="PTHR31190:SF499">
    <property type="entry name" value="ETHYLENE-RESPONSIVE TRANSCRIPTION FACTOR ERF105"/>
    <property type="match status" value="1"/>
</dbReference>
<gene>
    <name evidence="10" type="ORF">DCAR_006849</name>
    <name evidence="11" type="ORF">DCAR_0207714</name>
</gene>
<keyword evidence="3" id="KW-0611">Plant defense</keyword>
<comment type="subcellular location">
    <subcellularLocation>
        <location evidence="1">Nucleus</location>
    </subcellularLocation>
</comment>
<organism evidence="10">
    <name type="scientific">Daucus carota subsp. sativus</name>
    <name type="common">Carrot</name>
    <dbReference type="NCBI Taxonomy" id="79200"/>
    <lineage>
        <taxon>Eukaryota</taxon>
        <taxon>Viridiplantae</taxon>
        <taxon>Streptophyta</taxon>
        <taxon>Embryophyta</taxon>
        <taxon>Tracheophyta</taxon>
        <taxon>Spermatophyta</taxon>
        <taxon>Magnoliopsida</taxon>
        <taxon>eudicotyledons</taxon>
        <taxon>Gunneridae</taxon>
        <taxon>Pentapetalae</taxon>
        <taxon>asterids</taxon>
        <taxon>campanulids</taxon>
        <taxon>Apiales</taxon>
        <taxon>Apiaceae</taxon>
        <taxon>Apioideae</taxon>
        <taxon>Scandiceae</taxon>
        <taxon>Daucinae</taxon>
        <taxon>Daucus</taxon>
        <taxon>Daucus sect. Daucus</taxon>
    </lineage>
</organism>
<dbReference type="GO" id="GO:0006952">
    <property type="term" value="P:defense response"/>
    <property type="evidence" value="ECO:0007669"/>
    <property type="project" value="UniProtKB-KW"/>
</dbReference>
<dbReference type="Proteomes" id="UP000077755">
    <property type="component" value="Chromosome 2"/>
</dbReference>
<dbReference type="GO" id="GO:0005634">
    <property type="term" value="C:nucleus"/>
    <property type="evidence" value="ECO:0007669"/>
    <property type="project" value="UniProtKB-SubCell"/>
</dbReference>
<dbReference type="KEGG" id="dcr:108207631"/>
<evidence type="ECO:0000313" key="11">
    <source>
        <dbReference type="EMBL" id="WOG88479.1"/>
    </source>
</evidence>
<evidence type="ECO:0000256" key="2">
    <source>
        <dbReference type="ARBA" id="ARBA00022745"/>
    </source>
</evidence>
<dbReference type="Gene3D" id="3.30.730.10">
    <property type="entry name" value="AP2/ERF domain"/>
    <property type="match status" value="1"/>
</dbReference>
<keyword evidence="8" id="KW-0539">Nucleus</keyword>
<keyword evidence="7" id="KW-0804">Transcription</keyword>
<dbReference type="CDD" id="cd00018">
    <property type="entry name" value="AP2"/>
    <property type="match status" value="1"/>
</dbReference>
<dbReference type="GO" id="GO:0000976">
    <property type="term" value="F:transcription cis-regulatory region binding"/>
    <property type="evidence" value="ECO:0007669"/>
    <property type="project" value="UniProtKB-ARBA"/>
</dbReference>
<dbReference type="InterPro" id="IPR044808">
    <property type="entry name" value="ERF_plant"/>
</dbReference>
<dbReference type="InterPro" id="IPR001471">
    <property type="entry name" value="AP2/ERF_dom"/>
</dbReference>
<evidence type="ECO:0000256" key="3">
    <source>
        <dbReference type="ARBA" id="ARBA00022821"/>
    </source>
</evidence>
<keyword evidence="2" id="KW-0936">Ethylene signaling pathway</keyword>
<name>A0A166E2S5_DAUCS</name>
<dbReference type="GO" id="GO:0009873">
    <property type="term" value="P:ethylene-activated signaling pathway"/>
    <property type="evidence" value="ECO:0007669"/>
    <property type="project" value="UniProtKB-KW"/>
</dbReference>
<proteinExistence type="predicted"/>
<dbReference type="EMBL" id="CP093344">
    <property type="protein sequence ID" value="WOG88479.1"/>
    <property type="molecule type" value="Genomic_DNA"/>
</dbReference>
<dbReference type="SUPFAM" id="SSF54171">
    <property type="entry name" value="DNA-binding domain"/>
    <property type="match status" value="1"/>
</dbReference>
<dbReference type="Gramene" id="KZN06012">
    <property type="protein sequence ID" value="KZN06012"/>
    <property type="gene ID" value="DCAR_006849"/>
</dbReference>
<keyword evidence="6" id="KW-0010">Activator</keyword>
<evidence type="ECO:0000259" key="9">
    <source>
        <dbReference type="PROSITE" id="PS51032"/>
    </source>
</evidence>
<dbReference type="PANTHER" id="PTHR31190">
    <property type="entry name" value="DNA-BINDING DOMAIN"/>
    <property type="match status" value="1"/>
</dbReference>
<protein>
    <recommendedName>
        <fullName evidence="9">AP2/ERF domain-containing protein</fullName>
    </recommendedName>
</protein>
<dbReference type="PRINTS" id="PR00367">
    <property type="entry name" value="ETHRSPELEMNT"/>
</dbReference>
<evidence type="ECO:0000256" key="1">
    <source>
        <dbReference type="ARBA" id="ARBA00004123"/>
    </source>
</evidence>
<dbReference type="STRING" id="79200.A0A166E2S5"/>
<evidence type="ECO:0000313" key="10">
    <source>
        <dbReference type="EMBL" id="KZN06012.1"/>
    </source>
</evidence>
<dbReference type="Pfam" id="PF00847">
    <property type="entry name" value="AP2"/>
    <property type="match status" value="1"/>
</dbReference>
<dbReference type="AlphaFoldDB" id="A0A166E2S5"/>
<dbReference type="InterPro" id="IPR016177">
    <property type="entry name" value="DNA-bd_dom_sf"/>
</dbReference>
<reference evidence="10" key="1">
    <citation type="journal article" date="2016" name="Nat. Genet.">
        <title>A high-quality carrot genome assembly provides new insights into carotenoid accumulation and asterid genome evolution.</title>
        <authorList>
            <person name="Iorizzo M."/>
            <person name="Ellison S."/>
            <person name="Senalik D."/>
            <person name="Zeng P."/>
            <person name="Satapoomin P."/>
            <person name="Huang J."/>
            <person name="Bowman M."/>
            <person name="Iovene M."/>
            <person name="Sanseverino W."/>
            <person name="Cavagnaro P."/>
            <person name="Yildiz M."/>
            <person name="Macko-Podgorni A."/>
            <person name="Moranska E."/>
            <person name="Grzebelus E."/>
            <person name="Grzebelus D."/>
            <person name="Ashrafi H."/>
            <person name="Zheng Z."/>
            <person name="Cheng S."/>
            <person name="Spooner D."/>
            <person name="Van Deynze A."/>
            <person name="Simon P."/>
        </authorList>
    </citation>
    <scope>NUCLEOTIDE SEQUENCE [LARGE SCALE GENOMIC DNA]</scope>
    <source>
        <tissue evidence="10">Leaf</tissue>
    </source>
</reference>
<reference evidence="11" key="2">
    <citation type="submission" date="2022-03" db="EMBL/GenBank/DDBJ databases">
        <title>Draft title - Genomic analysis of global carrot germplasm unveils the trajectory of domestication and the origin of high carotenoid orange carrot.</title>
        <authorList>
            <person name="Iorizzo M."/>
            <person name="Ellison S."/>
            <person name="Senalik D."/>
            <person name="Macko-Podgorni A."/>
            <person name="Grzebelus D."/>
            <person name="Bostan H."/>
            <person name="Rolling W."/>
            <person name="Curaba J."/>
            <person name="Simon P."/>
        </authorList>
    </citation>
    <scope>NUCLEOTIDE SEQUENCE</scope>
    <source>
        <tissue evidence="11">Leaf</tissue>
    </source>
</reference>
<keyword evidence="12" id="KW-1185">Reference proteome</keyword>
<dbReference type="InterPro" id="IPR036955">
    <property type="entry name" value="AP2/ERF_dom_sf"/>
</dbReference>
<sequence>MATATETSALDLIERHLFLDIFSPVVDSSQLEEYAKFLASDPSSSPISSSSSSCFSSSSISLSSIQINSCTTNSTHQNNPSEHHLSRDEKLVDFTNIDSWSKKNKVNPSRGCNKSGEIDFRHYRGVRKRPWGKFAAEIRDPKRKGSRIWLGTYVTPIEAAKAYDKAAYKLRGSKAILNFPLEIAKSSGLPNKHENEEIKKANKENKERVLVQPKVCDNNSSGEVCQPPLESRFASFCWPGSMDLWGDGEMSMLDFPLLSPSSHYYPSIESQHRMV</sequence>
<dbReference type="PROSITE" id="PS51032">
    <property type="entry name" value="AP2_ERF"/>
    <property type="match status" value="1"/>
</dbReference>
<evidence type="ECO:0000256" key="4">
    <source>
        <dbReference type="ARBA" id="ARBA00023015"/>
    </source>
</evidence>
<evidence type="ECO:0000313" key="12">
    <source>
        <dbReference type="Proteomes" id="UP000077755"/>
    </source>
</evidence>
<dbReference type="FunFam" id="3.30.730.10:FF:000001">
    <property type="entry name" value="Ethylene-responsive transcription factor 2"/>
    <property type="match status" value="1"/>
</dbReference>
<dbReference type="GO" id="GO:0003700">
    <property type="term" value="F:DNA-binding transcription factor activity"/>
    <property type="evidence" value="ECO:0007669"/>
    <property type="project" value="InterPro"/>
</dbReference>
<accession>A0A166E2S5</accession>
<evidence type="ECO:0000256" key="5">
    <source>
        <dbReference type="ARBA" id="ARBA00023125"/>
    </source>
</evidence>
<feature type="domain" description="AP2/ERF" evidence="9">
    <location>
        <begin position="122"/>
        <end position="180"/>
    </location>
</feature>
<dbReference type="SMART" id="SM00380">
    <property type="entry name" value="AP2"/>
    <property type="match status" value="1"/>
</dbReference>
<evidence type="ECO:0000256" key="8">
    <source>
        <dbReference type="ARBA" id="ARBA00023242"/>
    </source>
</evidence>
<dbReference type="EMBL" id="LNRQ01000002">
    <property type="protein sequence ID" value="KZN06012.1"/>
    <property type="molecule type" value="Genomic_DNA"/>
</dbReference>
<keyword evidence="5" id="KW-0238">DNA-binding</keyword>
<evidence type="ECO:0000256" key="6">
    <source>
        <dbReference type="ARBA" id="ARBA00023159"/>
    </source>
</evidence>
<keyword evidence="4" id="KW-0805">Transcription regulation</keyword>
<evidence type="ECO:0000256" key="7">
    <source>
        <dbReference type="ARBA" id="ARBA00023163"/>
    </source>
</evidence>